<proteinExistence type="predicted"/>
<accession>A0ACB8YCT1</accession>
<evidence type="ECO:0000313" key="2">
    <source>
        <dbReference type="Proteomes" id="UP001056120"/>
    </source>
</evidence>
<protein>
    <submittedName>
        <fullName evidence="1">Uncharacterized protein</fullName>
    </submittedName>
</protein>
<evidence type="ECO:0000313" key="1">
    <source>
        <dbReference type="EMBL" id="KAI3683221.1"/>
    </source>
</evidence>
<organism evidence="1 2">
    <name type="scientific">Smallanthus sonchifolius</name>
    <dbReference type="NCBI Taxonomy" id="185202"/>
    <lineage>
        <taxon>Eukaryota</taxon>
        <taxon>Viridiplantae</taxon>
        <taxon>Streptophyta</taxon>
        <taxon>Embryophyta</taxon>
        <taxon>Tracheophyta</taxon>
        <taxon>Spermatophyta</taxon>
        <taxon>Magnoliopsida</taxon>
        <taxon>eudicotyledons</taxon>
        <taxon>Gunneridae</taxon>
        <taxon>Pentapetalae</taxon>
        <taxon>asterids</taxon>
        <taxon>campanulids</taxon>
        <taxon>Asterales</taxon>
        <taxon>Asteraceae</taxon>
        <taxon>Asteroideae</taxon>
        <taxon>Heliantheae alliance</taxon>
        <taxon>Millerieae</taxon>
        <taxon>Smallanthus</taxon>
    </lineage>
</organism>
<sequence length="264" mass="30054">MLQVNDVSVYTSKIENALARKRVFIVLDDIRSLDQLDALLGNKVVHQGSKIIITTKDASLSEKCALFDPPVEPNHREVSLDGLSETKSLELLCIHAFKSNKPKEGYNEVSKKLVKYCEGHPLALQVLGRSLQKQDVAYWEECIKGLEKEPHPDIKNALKMSIGSLPSENNKELFMHIACFFVGMDRDWTETILNACDINTRSGIMNLIDRCLLGIGWDNKLMMHQLVQQMGRDLVRQESPEKPWKPNFKEEGLRFKAFSEKKTV</sequence>
<name>A0ACB8YCT1_9ASTR</name>
<dbReference type="Proteomes" id="UP001056120">
    <property type="component" value="Linkage Group LG28"/>
</dbReference>
<reference evidence="1 2" key="2">
    <citation type="journal article" date="2022" name="Mol. Ecol. Resour.">
        <title>The genomes of chicory, endive, great burdock and yacon provide insights into Asteraceae paleo-polyploidization history and plant inulin production.</title>
        <authorList>
            <person name="Fan W."/>
            <person name="Wang S."/>
            <person name="Wang H."/>
            <person name="Wang A."/>
            <person name="Jiang F."/>
            <person name="Liu H."/>
            <person name="Zhao H."/>
            <person name="Xu D."/>
            <person name="Zhang Y."/>
        </authorList>
    </citation>
    <scope>NUCLEOTIDE SEQUENCE [LARGE SCALE GENOMIC DNA]</scope>
    <source>
        <strain evidence="2">cv. Yunnan</strain>
        <tissue evidence="1">Leaves</tissue>
    </source>
</reference>
<reference evidence="2" key="1">
    <citation type="journal article" date="2022" name="Mol. Ecol. Resour.">
        <title>The genomes of chicory, endive, great burdock and yacon provide insights into Asteraceae palaeo-polyploidization history and plant inulin production.</title>
        <authorList>
            <person name="Fan W."/>
            <person name="Wang S."/>
            <person name="Wang H."/>
            <person name="Wang A."/>
            <person name="Jiang F."/>
            <person name="Liu H."/>
            <person name="Zhao H."/>
            <person name="Xu D."/>
            <person name="Zhang Y."/>
        </authorList>
    </citation>
    <scope>NUCLEOTIDE SEQUENCE [LARGE SCALE GENOMIC DNA]</scope>
    <source>
        <strain evidence="2">cv. Yunnan</strain>
    </source>
</reference>
<keyword evidence="2" id="KW-1185">Reference proteome</keyword>
<dbReference type="EMBL" id="CM042045">
    <property type="protein sequence ID" value="KAI3683221.1"/>
    <property type="molecule type" value="Genomic_DNA"/>
</dbReference>
<comment type="caution">
    <text evidence="1">The sequence shown here is derived from an EMBL/GenBank/DDBJ whole genome shotgun (WGS) entry which is preliminary data.</text>
</comment>
<gene>
    <name evidence="1" type="ORF">L1987_83721</name>
</gene>